<reference evidence="1" key="1">
    <citation type="submission" date="2020-05" db="EMBL/GenBank/DDBJ databases">
        <authorList>
            <person name="Chiriac C."/>
            <person name="Salcher M."/>
            <person name="Ghai R."/>
            <person name="Kavagutti S V."/>
        </authorList>
    </citation>
    <scope>NUCLEOTIDE SEQUENCE</scope>
</reference>
<dbReference type="PROSITE" id="PS51257">
    <property type="entry name" value="PROKAR_LIPOPROTEIN"/>
    <property type="match status" value="1"/>
</dbReference>
<gene>
    <name evidence="1" type="ORF">UFOPK2761_01079</name>
</gene>
<proteinExistence type="predicted"/>
<dbReference type="AlphaFoldDB" id="A0A6J6SWB9"/>
<accession>A0A6J6SWB9</accession>
<sequence length="149" mass="14940">MTPSPLRTRRALAAVAALPLLLLSVSACGDDSSEVADAADAVSEALDSASEAADGAVDATDEEIDAALDSLDALEDDTVLDAVGQGIVSVVAGATAYEVDGSVLLVDMDGDPAEALSKCQIALGAAGALADDPKVVLRYDGEEVDCSQF</sequence>
<evidence type="ECO:0000313" key="1">
    <source>
        <dbReference type="EMBL" id="CAB4738439.1"/>
    </source>
</evidence>
<name>A0A6J6SWB9_9ZZZZ</name>
<protein>
    <submittedName>
        <fullName evidence="1">Unannotated protein</fullName>
    </submittedName>
</protein>
<organism evidence="1">
    <name type="scientific">freshwater metagenome</name>
    <dbReference type="NCBI Taxonomy" id="449393"/>
    <lineage>
        <taxon>unclassified sequences</taxon>
        <taxon>metagenomes</taxon>
        <taxon>ecological metagenomes</taxon>
    </lineage>
</organism>
<dbReference type="EMBL" id="CAEZYQ010000007">
    <property type="protein sequence ID" value="CAB4738439.1"/>
    <property type="molecule type" value="Genomic_DNA"/>
</dbReference>